<evidence type="ECO:0000256" key="1">
    <source>
        <dbReference type="SAM" id="Coils"/>
    </source>
</evidence>
<feature type="coiled-coil region" evidence="1">
    <location>
        <begin position="1"/>
        <end position="49"/>
    </location>
</feature>
<keyword evidence="1" id="KW-0175">Coiled coil</keyword>
<gene>
    <name evidence="3" type="ORF">Glove_302g80</name>
</gene>
<dbReference type="OrthoDB" id="2415147at2759"/>
<dbReference type="EMBL" id="PQFF01000276">
    <property type="protein sequence ID" value="RHZ67204.1"/>
    <property type="molecule type" value="Genomic_DNA"/>
</dbReference>
<keyword evidence="4" id="KW-1185">Reference proteome</keyword>
<evidence type="ECO:0000256" key="2">
    <source>
        <dbReference type="SAM" id="MobiDB-lite"/>
    </source>
</evidence>
<proteinExistence type="predicted"/>
<dbReference type="AlphaFoldDB" id="A0A397I198"/>
<comment type="caution">
    <text evidence="3">The sequence shown here is derived from an EMBL/GenBank/DDBJ whole genome shotgun (WGS) entry which is preliminary data.</text>
</comment>
<evidence type="ECO:0000313" key="3">
    <source>
        <dbReference type="EMBL" id="RHZ67204.1"/>
    </source>
</evidence>
<sequence>MGNTKSELDLLKQENSRLLAENTELRNENAKLRQDLEGHEARITKLEQGEKSITNVSQSSVCEAGYSVSNIISSEMENSNDTPISDITDNASNSNDVHEQIVTQNEDAEASDNVSNSGVSLSSIDIYQPICTEPKSSEDKEMDDFHDSIYKERVSKEIMERIREKKLREQNLSLNNSHSVTASGNLLEQPTLSFDIKTVNNVNDQDSKLSHGTKTVNNISQEQKSITNSTEDLTLVSDFVQSLLEEFTSHNNQCWESIEISNPTSVSESLQKLAHLFHKASIARKNSIKTKRDEILSWGRYSERYEDKVIELRSENKNLTDKSARNGIYNEMKPYLSGISDGYLRVMTCKARKINKLFGYEYDPATQKKINGIGWHMVNQITCSADSISRLTNPQIRYIINYVASKTVNIVNDQANAEIIIQTSYSDSEVGEKTLPETEVNTTTTPSIPLSHTSNSLPETEVSAPSETKVSISTESHVSNSPTPTKSRPPITELPDDPKEKQKHVIKMALERFPVLSLKYSTGNTDYFDCSISCPLCNNNHKKENIKNYIEGAWGSGDYCGEKTYRLKCWGNKYQNSIQIVSIKA</sequence>
<reference evidence="3 4" key="1">
    <citation type="submission" date="2018-08" db="EMBL/GenBank/DDBJ databases">
        <title>Genome and evolution of the arbuscular mycorrhizal fungus Diversispora epigaea (formerly Glomus versiforme) and its bacterial endosymbionts.</title>
        <authorList>
            <person name="Sun X."/>
            <person name="Fei Z."/>
            <person name="Harrison M."/>
        </authorList>
    </citation>
    <scope>NUCLEOTIDE SEQUENCE [LARGE SCALE GENOMIC DNA]</scope>
    <source>
        <strain evidence="3 4">IT104</strain>
    </source>
</reference>
<protein>
    <submittedName>
        <fullName evidence="3">Uncharacterized protein</fullName>
    </submittedName>
</protein>
<dbReference type="Proteomes" id="UP000266861">
    <property type="component" value="Unassembled WGS sequence"/>
</dbReference>
<accession>A0A397I198</accession>
<name>A0A397I198_9GLOM</name>
<feature type="region of interest" description="Disordered" evidence="2">
    <location>
        <begin position="428"/>
        <end position="500"/>
    </location>
</feature>
<feature type="compositionally biased region" description="Polar residues" evidence="2">
    <location>
        <begin position="447"/>
        <end position="486"/>
    </location>
</feature>
<evidence type="ECO:0000313" key="4">
    <source>
        <dbReference type="Proteomes" id="UP000266861"/>
    </source>
</evidence>
<organism evidence="3 4">
    <name type="scientific">Diversispora epigaea</name>
    <dbReference type="NCBI Taxonomy" id="1348612"/>
    <lineage>
        <taxon>Eukaryota</taxon>
        <taxon>Fungi</taxon>
        <taxon>Fungi incertae sedis</taxon>
        <taxon>Mucoromycota</taxon>
        <taxon>Glomeromycotina</taxon>
        <taxon>Glomeromycetes</taxon>
        <taxon>Diversisporales</taxon>
        <taxon>Diversisporaceae</taxon>
        <taxon>Diversispora</taxon>
    </lineage>
</organism>
<feature type="compositionally biased region" description="Low complexity" evidence="2">
    <location>
        <begin position="437"/>
        <end position="446"/>
    </location>
</feature>